<gene>
    <name evidence="1" type="ORF">VFH_III053720</name>
</gene>
<dbReference type="EMBL" id="OX451738">
    <property type="protein sequence ID" value="CAI8602719.1"/>
    <property type="molecule type" value="Genomic_DNA"/>
</dbReference>
<evidence type="ECO:0000313" key="1">
    <source>
        <dbReference type="EMBL" id="CAI8602719.1"/>
    </source>
</evidence>
<proteinExistence type="predicted"/>
<accession>A0AAV0ZYE8</accession>
<protein>
    <submittedName>
        <fullName evidence="1">Uncharacterized protein</fullName>
    </submittedName>
</protein>
<reference evidence="1 2" key="1">
    <citation type="submission" date="2023-01" db="EMBL/GenBank/DDBJ databases">
        <authorList>
            <person name="Kreplak J."/>
        </authorList>
    </citation>
    <scope>NUCLEOTIDE SEQUENCE [LARGE SCALE GENOMIC DNA]</scope>
</reference>
<keyword evidence="2" id="KW-1185">Reference proteome</keyword>
<name>A0AAV0ZYE8_VICFA</name>
<dbReference type="Gene3D" id="1.25.40.10">
    <property type="entry name" value="Tetratricopeptide repeat domain"/>
    <property type="match status" value="1"/>
</dbReference>
<evidence type="ECO:0000313" key="2">
    <source>
        <dbReference type="Proteomes" id="UP001157006"/>
    </source>
</evidence>
<dbReference type="Proteomes" id="UP001157006">
    <property type="component" value="Chromosome 3"/>
</dbReference>
<dbReference type="SUPFAM" id="SSF48452">
    <property type="entry name" value="TPR-like"/>
    <property type="match status" value="1"/>
</dbReference>
<sequence length="185" mass="21620">MLHIVDCIDVRYDTLRSLAEEKVRAPKLSEVRAPKLSEAIHAVDHLIELEPEEFELLLLKAHLHSYNEEHELAKEGFELTMKQDPLNAKAYSGLLMENLELKEPMEGFFNRVDEAVKFFEEKKMDSEAREFKLLIAQVKVMEEDYSGCIRKLSKKNRVILDLICVEALFILCLERMMKLRNSLRI</sequence>
<organism evidence="1 2">
    <name type="scientific">Vicia faba</name>
    <name type="common">Broad bean</name>
    <name type="synonym">Faba vulgaris</name>
    <dbReference type="NCBI Taxonomy" id="3906"/>
    <lineage>
        <taxon>Eukaryota</taxon>
        <taxon>Viridiplantae</taxon>
        <taxon>Streptophyta</taxon>
        <taxon>Embryophyta</taxon>
        <taxon>Tracheophyta</taxon>
        <taxon>Spermatophyta</taxon>
        <taxon>Magnoliopsida</taxon>
        <taxon>eudicotyledons</taxon>
        <taxon>Gunneridae</taxon>
        <taxon>Pentapetalae</taxon>
        <taxon>rosids</taxon>
        <taxon>fabids</taxon>
        <taxon>Fabales</taxon>
        <taxon>Fabaceae</taxon>
        <taxon>Papilionoideae</taxon>
        <taxon>50 kb inversion clade</taxon>
        <taxon>NPAAA clade</taxon>
        <taxon>Hologalegina</taxon>
        <taxon>IRL clade</taxon>
        <taxon>Fabeae</taxon>
        <taxon>Vicia</taxon>
    </lineage>
</organism>
<dbReference type="AlphaFoldDB" id="A0AAV0ZYE8"/>
<dbReference type="InterPro" id="IPR011990">
    <property type="entry name" value="TPR-like_helical_dom_sf"/>
</dbReference>